<name>R4VEE0_9GAMM</name>
<keyword evidence="4 5" id="KW-0413">Isomerase</keyword>
<dbReference type="PANTHER" id="PTHR30511:SF0">
    <property type="entry name" value="ALANINE RACEMASE, CATABOLIC-RELATED"/>
    <property type="match status" value="1"/>
</dbReference>
<dbReference type="InterPro" id="IPR011079">
    <property type="entry name" value="Ala_racemase_C"/>
</dbReference>
<dbReference type="InterPro" id="IPR001608">
    <property type="entry name" value="Ala_racemase_N"/>
</dbReference>
<comment type="function">
    <text evidence="5">Catalyzes the interconversion of L-alanine and D-alanine. May also act on other amino acids.</text>
</comment>
<dbReference type="InterPro" id="IPR029066">
    <property type="entry name" value="PLP-binding_barrel"/>
</dbReference>
<evidence type="ECO:0000313" key="9">
    <source>
        <dbReference type="EMBL" id="AGM40656.1"/>
    </source>
</evidence>
<reference evidence="9 10" key="1">
    <citation type="journal article" date="2013" name="Genome Announc.">
        <title>Draft Genome of Spiribacter salinus M19-40, an Abundant Gammaproteobacterium in Aquatic Hypersaline Environments.</title>
        <authorList>
            <person name="Leon M.J."/>
            <person name="Ghai R."/>
            <person name="Fernandez A.B."/>
            <person name="Sanchez-Porro C."/>
            <person name="Rodriguez-Valera F."/>
            <person name="Ventosa A."/>
        </authorList>
    </citation>
    <scope>NUCLEOTIDE SEQUENCE [LARGE SCALE GENOMIC DNA]</scope>
    <source>
        <strain evidence="9">M19-40</strain>
    </source>
</reference>
<evidence type="ECO:0000256" key="5">
    <source>
        <dbReference type="HAMAP-Rule" id="MF_01201"/>
    </source>
</evidence>
<dbReference type="SUPFAM" id="SSF51419">
    <property type="entry name" value="PLP-binding barrel"/>
    <property type="match status" value="1"/>
</dbReference>
<sequence length="368" mass="39294">MSRVARATINLDALGHNLAVVRRSAPDTNVMAVLKANAYGHGLLPVAHTLAPGIQAFAVSCTEEALPLREAGLQHRIILLEGFFDATELALFSARRLDAVVHQPWQIEALAAADLPHPIDCWLKVDTGMGRLGFAPADAKAAAQRLAALPSVGTVRWMTHLASADEPDRAETETQLMRFGELASTTSAASVSTEATAANSAATLSWPQAHAQWVRPGIMLYGASPFSDSSRHGPLQPVMQLEARLISVKQLPAGHGVGYGSRFVCPEAMPVGVVSIGYGDGYPRHAPDGTPVWIHGQRVPLIGKVSMDMIAVDLRTVPQASVGEPVILWGEHPHAGEVAEACDTISYELFCRLTPRVQRVYRHGGADG</sequence>
<accession>R4VEE0</accession>
<dbReference type="CDD" id="cd06827">
    <property type="entry name" value="PLPDE_III_AR_proteobact"/>
    <property type="match status" value="1"/>
</dbReference>
<dbReference type="InterPro" id="IPR009006">
    <property type="entry name" value="Ala_racemase/Decarboxylase_C"/>
</dbReference>
<feature type="modified residue" description="N6-(pyridoxal phosphate)lysine" evidence="5 6">
    <location>
        <position position="35"/>
    </location>
</feature>
<dbReference type="FunFam" id="3.20.20.10:FF:000002">
    <property type="entry name" value="Alanine racemase"/>
    <property type="match status" value="1"/>
</dbReference>
<dbReference type="PROSITE" id="PS00395">
    <property type="entry name" value="ALANINE_RACEMASE"/>
    <property type="match status" value="1"/>
</dbReference>
<evidence type="ECO:0000256" key="1">
    <source>
        <dbReference type="ARBA" id="ARBA00000316"/>
    </source>
</evidence>
<dbReference type="GO" id="GO:0030170">
    <property type="term" value="F:pyridoxal phosphate binding"/>
    <property type="evidence" value="ECO:0007669"/>
    <property type="project" value="UniProtKB-UniRule"/>
</dbReference>
<dbReference type="Pfam" id="PF01168">
    <property type="entry name" value="Ala_racemase_N"/>
    <property type="match status" value="1"/>
</dbReference>
<dbReference type="Pfam" id="PF00842">
    <property type="entry name" value="Ala_racemase_C"/>
    <property type="match status" value="1"/>
</dbReference>
<dbReference type="SUPFAM" id="SSF50621">
    <property type="entry name" value="Alanine racemase C-terminal domain-like"/>
    <property type="match status" value="1"/>
</dbReference>
<comment type="pathway">
    <text evidence="5">Amino-acid biosynthesis; D-alanine biosynthesis; D-alanine from L-alanine: step 1/1.</text>
</comment>
<dbReference type="eggNOG" id="COG0787">
    <property type="taxonomic scope" value="Bacteria"/>
</dbReference>
<dbReference type="GO" id="GO:0008784">
    <property type="term" value="F:alanine racemase activity"/>
    <property type="evidence" value="ECO:0007669"/>
    <property type="project" value="UniProtKB-UniRule"/>
</dbReference>
<dbReference type="AlphaFoldDB" id="R4VEE0"/>
<feature type="active site" description="Proton acceptor; specific for D-alanine" evidence="5">
    <location>
        <position position="35"/>
    </location>
</feature>
<evidence type="ECO:0000259" key="8">
    <source>
        <dbReference type="SMART" id="SM01005"/>
    </source>
</evidence>
<dbReference type="PRINTS" id="PR00992">
    <property type="entry name" value="ALARACEMASE"/>
</dbReference>
<dbReference type="PANTHER" id="PTHR30511">
    <property type="entry name" value="ALANINE RACEMASE"/>
    <property type="match status" value="1"/>
</dbReference>
<evidence type="ECO:0000313" key="10">
    <source>
        <dbReference type="Proteomes" id="UP000017881"/>
    </source>
</evidence>
<dbReference type="NCBIfam" id="TIGR00492">
    <property type="entry name" value="alr"/>
    <property type="match status" value="1"/>
</dbReference>
<dbReference type="HAMAP" id="MF_01201">
    <property type="entry name" value="Ala_racemase"/>
    <property type="match status" value="1"/>
</dbReference>
<comment type="similarity">
    <text evidence="5">Belongs to the alanine racemase family.</text>
</comment>
<evidence type="ECO:0000256" key="6">
    <source>
        <dbReference type="PIRSR" id="PIRSR600821-50"/>
    </source>
</evidence>
<organism evidence="9 10">
    <name type="scientific">Spiribacter salinus M19-40</name>
    <dbReference type="NCBI Taxonomy" id="1260251"/>
    <lineage>
        <taxon>Bacteria</taxon>
        <taxon>Pseudomonadati</taxon>
        <taxon>Pseudomonadota</taxon>
        <taxon>Gammaproteobacteria</taxon>
        <taxon>Chromatiales</taxon>
        <taxon>Ectothiorhodospiraceae</taxon>
        <taxon>Spiribacter</taxon>
    </lineage>
</organism>
<dbReference type="KEGG" id="ssal:SPISAL_02810"/>
<feature type="binding site" evidence="5 7">
    <location>
        <position position="131"/>
    </location>
    <ligand>
        <name>substrate</name>
    </ligand>
</feature>
<feature type="domain" description="Alanine racemase C-terminal" evidence="8">
    <location>
        <begin position="238"/>
        <end position="362"/>
    </location>
</feature>
<feature type="binding site" evidence="5 7">
    <location>
        <position position="307"/>
    </location>
    <ligand>
        <name>substrate</name>
    </ligand>
</feature>
<dbReference type="HOGENOM" id="CLU_028393_1_0_6"/>
<evidence type="ECO:0000256" key="7">
    <source>
        <dbReference type="PIRSR" id="PIRSR600821-52"/>
    </source>
</evidence>
<dbReference type="EC" id="5.1.1.1" evidence="5"/>
<evidence type="ECO:0000256" key="2">
    <source>
        <dbReference type="ARBA" id="ARBA00001933"/>
    </source>
</evidence>
<dbReference type="InterPro" id="IPR000821">
    <property type="entry name" value="Ala_racemase"/>
</dbReference>
<dbReference type="PATRIC" id="fig|1260251.3.peg.565"/>
<dbReference type="RefSeq" id="WP_016352963.1">
    <property type="nucleotide sequence ID" value="NC_021291.1"/>
</dbReference>
<dbReference type="Gene3D" id="2.40.37.10">
    <property type="entry name" value="Lyase, Ornithine Decarboxylase, Chain A, domain 1"/>
    <property type="match status" value="1"/>
</dbReference>
<dbReference type="SMART" id="SM01005">
    <property type="entry name" value="Ala_racemase_C"/>
    <property type="match status" value="1"/>
</dbReference>
<dbReference type="UniPathway" id="UPA00042">
    <property type="reaction ID" value="UER00497"/>
</dbReference>
<comment type="cofactor">
    <cofactor evidence="2 5 6">
        <name>pyridoxal 5'-phosphate</name>
        <dbReference type="ChEBI" id="CHEBI:597326"/>
    </cofactor>
</comment>
<gene>
    <name evidence="9" type="primary">dadX</name>
    <name evidence="9" type="ORF">SPISAL_02810</name>
</gene>
<evidence type="ECO:0000256" key="3">
    <source>
        <dbReference type="ARBA" id="ARBA00022898"/>
    </source>
</evidence>
<dbReference type="GO" id="GO:0005829">
    <property type="term" value="C:cytosol"/>
    <property type="evidence" value="ECO:0007669"/>
    <property type="project" value="TreeGrafter"/>
</dbReference>
<dbReference type="OrthoDB" id="9813814at2"/>
<comment type="catalytic activity">
    <reaction evidence="1 5">
        <text>L-alanine = D-alanine</text>
        <dbReference type="Rhea" id="RHEA:20249"/>
        <dbReference type="ChEBI" id="CHEBI:57416"/>
        <dbReference type="ChEBI" id="CHEBI:57972"/>
        <dbReference type="EC" id="5.1.1.1"/>
    </reaction>
</comment>
<dbReference type="Gene3D" id="3.20.20.10">
    <property type="entry name" value="Alanine racemase"/>
    <property type="match status" value="1"/>
</dbReference>
<feature type="active site" description="Proton acceptor; specific for L-alanine" evidence="5">
    <location>
        <position position="259"/>
    </location>
</feature>
<dbReference type="EMBL" id="CP005963">
    <property type="protein sequence ID" value="AGM40656.1"/>
    <property type="molecule type" value="Genomic_DNA"/>
</dbReference>
<keyword evidence="10" id="KW-1185">Reference proteome</keyword>
<dbReference type="GO" id="GO:0030632">
    <property type="term" value="P:D-alanine biosynthetic process"/>
    <property type="evidence" value="ECO:0007669"/>
    <property type="project" value="UniProtKB-UniRule"/>
</dbReference>
<evidence type="ECO:0000256" key="4">
    <source>
        <dbReference type="ARBA" id="ARBA00023235"/>
    </source>
</evidence>
<keyword evidence="3 5" id="KW-0663">Pyridoxal phosphate</keyword>
<dbReference type="InterPro" id="IPR020622">
    <property type="entry name" value="Ala_racemase_pyridoxalP-BS"/>
</dbReference>
<proteinExistence type="inferred from homology"/>
<dbReference type="Proteomes" id="UP000017881">
    <property type="component" value="Chromosome"/>
</dbReference>
<protein>
    <recommendedName>
        <fullName evidence="5">Alanine racemase</fullName>
        <ecNumber evidence="5">5.1.1.1</ecNumber>
    </recommendedName>
</protein>